<organism evidence="2 3">
    <name type="scientific">Aspergillus brasiliensis</name>
    <dbReference type="NCBI Taxonomy" id="319629"/>
    <lineage>
        <taxon>Eukaryota</taxon>
        <taxon>Fungi</taxon>
        <taxon>Dikarya</taxon>
        <taxon>Ascomycota</taxon>
        <taxon>Pezizomycotina</taxon>
        <taxon>Eurotiomycetes</taxon>
        <taxon>Eurotiomycetidae</taxon>
        <taxon>Eurotiales</taxon>
        <taxon>Aspergillaceae</taxon>
        <taxon>Aspergillus</taxon>
        <taxon>Aspergillus subgen. Circumdati</taxon>
    </lineage>
</organism>
<evidence type="ECO:0000256" key="1">
    <source>
        <dbReference type="SAM" id="MobiDB-lite"/>
    </source>
</evidence>
<reference evidence="2" key="1">
    <citation type="submission" date="2022-07" db="EMBL/GenBank/DDBJ databases">
        <title>Taxonomy of Aspergillus series Nigri: significant species reduction supported by multi-species coalescent approaches.</title>
        <authorList>
            <person name="Bian C."/>
            <person name="Kusuya Y."/>
            <person name="Sklenar F."/>
            <person name="D'hooge E."/>
            <person name="Yaguchi T."/>
            <person name="Takahashi H."/>
            <person name="Hubka V."/>
        </authorList>
    </citation>
    <scope>NUCLEOTIDE SEQUENCE</scope>
    <source>
        <strain evidence="2">CBS 733.88</strain>
    </source>
</reference>
<gene>
    <name evidence="2" type="ORF">AbraCBS73388_002905</name>
</gene>
<dbReference type="Proteomes" id="UP001143548">
    <property type="component" value="Unassembled WGS sequence"/>
</dbReference>
<comment type="caution">
    <text evidence="2">The sequence shown here is derived from an EMBL/GenBank/DDBJ whole genome shotgun (WGS) entry which is preliminary data.</text>
</comment>
<evidence type="ECO:0000313" key="2">
    <source>
        <dbReference type="EMBL" id="GKZ26656.1"/>
    </source>
</evidence>
<proteinExistence type="predicted"/>
<name>A0A9W5Z214_9EURO</name>
<dbReference type="EMBL" id="BROQ01000156">
    <property type="protein sequence ID" value="GKZ26656.1"/>
    <property type="molecule type" value="Genomic_DNA"/>
</dbReference>
<feature type="region of interest" description="Disordered" evidence="1">
    <location>
        <begin position="148"/>
        <end position="167"/>
    </location>
</feature>
<evidence type="ECO:0000313" key="3">
    <source>
        <dbReference type="Proteomes" id="UP001143548"/>
    </source>
</evidence>
<dbReference type="AlphaFoldDB" id="A0A9W5Z214"/>
<accession>A0A9W5Z214</accession>
<sequence length="393" mass="44803">MEILGSVLDIDPIFFESHIGHYDCSKDPMFEAEGDSVQKFLTCHYPRAVTLEGVQGYSESKKYVRKLNVGRSTLLLHSKPEGTFNTLIQHHCSVWVKYYEGGGWLALVLVDPPVLNGLRLIPDRGPVCPITTSGRRLFRGGYEDITGTDLPNEESGPPGLPNEGDCSSCPPRDGLFDDLIYYWKNRLAPSFNFTKPPMKSLAYYPVQIALAEWTNSHIAMVLFLQHYDSALIKRAFREKSIKVKKNLDNSARPPKQPESSVSTLTALRRWFISPVRNPPPQTQKKTTQSRESSEEKTLRLIRSDPMFQNFMTLRTWVMPIITQNNQDSEYLRLRIVAPPLILDSYDTVINSLTQFASALETILPWGKEFADALTNTIIEFQREHKYIYPEDLV</sequence>
<protein>
    <submittedName>
        <fullName evidence="2">Uncharacterized protein</fullName>
    </submittedName>
</protein>
<feature type="region of interest" description="Disordered" evidence="1">
    <location>
        <begin position="274"/>
        <end position="295"/>
    </location>
</feature>